<dbReference type="Pfam" id="PF04139">
    <property type="entry name" value="Rad9"/>
    <property type="match status" value="1"/>
</dbReference>
<evidence type="ECO:0000313" key="2">
    <source>
        <dbReference type="EMBL" id="KAH3675959.1"/>
    </source>
</evidence>
<dbReference type="AlphaFoldDB" id="A0A9P8PRF3"/>
<dbReference type="SUPFAM" id="SSF55979">
    <property type="entry name" value="DNA clamp"/>
    <property type="match status" value="1"/>
</dbReference>
<feature type="region of interest" description="Disordered" evidence="1">
    <location>
        <begin position="417"/>
        <end position="443"/>
    </location>
</feature>
<dbReference type="InterPro" id="IPR046938">
    <property type="entry name" value="DNA_clamp_sf"/>
</dbReference>
<dbReference type="InterPro" id="IPR007268">
    <property type="entry name" value="Rad9/Ddc1"/>
</dbReference>
<organism evidence="2 3">
    <name type="scientific">Wickerhamomyces mucosus</name>
    <dbReference type="NCBI Taxonomy" id="1378264"/>
    <lineage>
        <taxon>Eukaryota</taxon>
        <taxon>Fungi</taxon>
        <taxon>Dikarya</taxon>
        <taxon>Ascomycota</taxon>
        <taxon>Saccharomycotina</taxon>
        <taxon>Saccharomycetes</taxon>
        <taxon>Phaffomycetales</taxon>
        <taxon>Wickerhamomycetaceae</taxon>
        <taxon>Wickerhamomyces</taxon>
    </lineage>
</organism>
<dbReference type="Gene3D" id="3.70.10.10">
    <property type="match status" value="1"/>
</dbReference>
<feature type="region of interest" description="Disordered" evidence="1">
    <location>
        <begin position="306"/>
        <end position="360"/>
    </location>
</feature>
<feature type="compositionally biased region" description="Polar residues" evidence="1">
    <location>
        <begin position="329"/>
        <end position="343"/>
    </location>
</feature>
<reference evidence="2" key="1">
    <citation type="journal article" date="2021" name="Open Biol.">
        <title>Shared evolutionary footprints suggest mitochondrial oxidative damage underlies multiple complex I losses in fungi.</title>
        <authorList>
            <person name="Schikora-Tamarit M.A."/>
            <person name="Marcet-Houben M."/>
            <person name="Nosek J."/>
            <person name="Gabaldon T."/>
        </authorList>
    </citation>
    <scope>NUCLEOTIDE SEQUENCE</scope>
    <source>
        <strain evidence="2">CBS6341</strain>
    </source>
</reference>
<dbReference type="EMBL" id="JAEUBF010000681">
    <property type="protein sequence ID" value="KAH3675959.1"/>
    <property type="molecule type" value="Genomic_DNA"/>
</dbReference>
<sequence>MILFQCLLKELERITSFLKILTTTTSVSEDINFVITPNSIFIQILNLSNTVFNLINFKRQFFQDYKFELKDENTVNHGSFGKCLPITLQFQNLKKLSLINLEGLKNLQLIITELGIKFQFNFINGIEKIIVINSYEVINLNYENYYQLFKAIPLNEDDINYLQFEYINFKFLENLSNNLINLNDFEMIINDKFIKLKSFKRILKDDLNQSISNSINFKINTLKNFKILTPNQSIKITIKLKEFKILLNLIKLLKIDFKFYFLDDVNEIFIRFSYRNLIEFDSLFISFNEHVDNRLDQGVIVPIPTTDIRRNEEEEQEEATIEQRTTTAVEQQQPGLKSQNLFHETQDESDTDSGDEPINTISNTEQLINKGKDNSSIGPEISWNDEVQLLKIQSEREIINSAKSKYLTQFKKRKLIDNRNNQDEDNELLGPTQGIPTTKGLFE</sequence>
<reference evidence="2" key="2">
    <citation type="submission" date="2021-01" db="EMBL/GenBank/DDBJ databases">
        <authorList>
            <person name="Schikora-Tamarit M.A."/>
        </authorList>
    </citation>
    <scope>NUCLEOTIDE SEQUENCE</scope>
    <source>
        <strain evidence="2">CBS6341</strain>
    </source>
</reference>
<dbReference type="GO" id="GO:0000077">
    <property type="term" value="P:DNA damage checkpoint signaling"/>
    <property type="evidence" value="ECO:0007669"/>
    <property type="project" value="InterPro"/>
</dbReference>
<protein>
    <submittedName>
        <fullName evidence="2">Uncharacterized protein</fullName>
    </submittedName>
</protein>
<dbReference type="Proteomes" id="UP000769528">
    <property type="component" value="Unassembled WGS sequence"/>
</dbReference>
<proteinExistence type="predicted"/>
<gene>
    <name evidence="2" type="ORF">WICMUC_002255</name>
</gene>
<keyword evidence="3" id="KW-1185">Reference proteome</keyword>
<comment type="caution">
    <text evidence="2">The sequence shown here is derived from an EMBL/GenBank/DDBJ whole genome shotgun (WGS) entry which is preliminary data.</text>
</comment>
<evidence type="ECO:0000256" key="1">
    <source>
        <dbReference type="SAM" id="MobiDB-lite"/>
    </source>
</evidence>
<evidence type="ECO:0000313" key="3">
    <source>
        <dbReference type="Proteomes" id="UP000769528"/>
    </source>
</evidence>
<accession>A0A9P8PRF3</accession>
<name>A0A9P8PRF3_9ASCO</name>
<dbReference type="GO" id="GO:0030896">
    <property type="term" value="C:checkpoint clamp complex"/>
    <property type="evidence" value="ECO:0007669"/>
    <property type="project" value="InterPro"/>
</dbReference>